<name>A0ACB5TRB2_AMBMO</name>
<protein>
    <submittedName>
        <fullName evidence="1">Unnamed protein product</fullName>
    </submittedName>
</protein>
<reference evidence="1" key="1">
    <citation type="submission" date="2023-04" db="EMBL/GenBank/DDBJ databases">
        <title>Ambrosiozyma monospora NBRC 10751.</title>
        <authorList>
            <person name="Ichikawa N."/>
            <person name="Sato H."/>
            <person name="Tonouchi N."/>
        </authorList>
    </citation>
    <scope>NUCLEOTIDE SEQUENCE</scope>
    <source>
        <strain evidence="1">NBRC 10751</strain>
    </source>
</reference>
<proteinExistence type="predicted"/>
<comment type="caution">
    <text evidence="1">The sequence shown here is derived from an EMBL/GenBank/DDBJ whole genome shotgun (WGS) entry which is preliminary data.</text>
</comment>
<keyword evidence="2" id="KW-1185">Reference proteome</keyword>
<organism evidence="1 2">
    <name type="scientific">Ambrosiozyma monospora</name>
    <name type="common">Yeast</name>
    <name type="synonym">Endomycopsis monosporus</name>
    <dbReference type="NCBI Taxonomy" id="43982"/>
    <lineage>
        <taxon>Eukaryota</taxon>
        <taxon>Fungi</taxon>
        <taxon>Dikarya</taxon>
        <taxon>Ascomycota</taxon>
        <taxon>Saccharomycotina</taxon>
        <taxon>Pichiomycetes</taxon>
        <taxon>Pichiales</taxon>
        <taxon>Pichiaceae</taxon>
        <taxon>Ambrosiozyma</taxon>
    </lineage>
</organism>
<evidence type="ECO:0000313" key="1">
    <source>
        <dbReference type="EMBL" id="GME93248.1"/>
    </source>
</evidence>
<accession>A0ACB5TRB2</accession>
<dbReference type="Proteomes" id="UP001165064">
    <property type="component" value="Unassembled WGS sequence"/>
</dbReference>
<sequence length="312" mass="34841">MTSKDTKLDELQWRSPEWVNAFGLRTDNVLEYFSQSPFFDRTSNNQVLKMQNQFIDLNYMNRPYKMLLQDLKKMKGLEFIIAMVREPDFWIIRKQIRYSEVKTESVADYYIIGSSVYMAPLIHSILSSRLLSTSLNLRNAVTLLQEISSLTNVGNVPITSGGENNNNTNTDKTESNTSNNTNSDTNKAAESQPTTTKETKPETHSESEQQQQQQESTSSEESASIPDSSVNAFNNLLNLSLQNNSINLDDMPSTGISDAALTAVAQAQQLQRAQMEAAEKQMLQLQQQQQQQKSGGGSGSGFGLTPLDSSKK</sequence>
<evidence type="ECO:0000313" key="2">
    <source>
        <dbReference type="Proteomes" id="UP001165064"/>
    </source>
</evidence>
<dbReference type="EMBL" id="BSXS01008659">
    <property type="protein sequence ID" value="GME93248.1"/>
    <property type="molecule type" value="Genomic_DNA"/>
</dbReference>
<gene>
    <name evidence="1" type="ORF">Amon02_000927700</name>
</gene>